<dbReference type="KEGG" id="ehx:EMIHUDRAFT_372797"/>
<dbReference type="RefSeq" id="XP_005792908.1">
    <property type="nucleotide sequence ID" value="XM_005792851.1"/>
</dbReference>
<dbReference type="KEGG" id="ehx:EMIHUDRAFT_370195"/>
<dbReference type="EnsemblProtists" id="EOD40479">
    <property type="protein sequence ID" value="EOD40479"/>
    <property type="gene ID" value="EMIHUDRAFT_372797"/>
</dbReference>
<dbReference type="RefSeq" id="XP_005768485.1">
    <property type="nucleotide sequence ID" value="XM_005768428.1"/>
</dbReference>
<organism evidence="2 3">
    <name type="scientific">Emiliania huxleyi (strain CCMP1516)</name>
    <dbReference type="NCBI Taxonomy" id="280463"/>
    <lineage>
        <taxon>Eukaryota</taxon>
        <taxon>Haptista</taxon>
        <taxon>Haptophyta</taxon>
        <taxon>Prymnesiophyceae</taxon>
        <taxon>Isochrysidales</taxon>
        <taxon>Noelaerhabdaceae</taxon>
        <taxon>Emiliania</taxon>
    </lineage>
</organism>
<dbReference type="GeneID" id="17262161"/>
<feature type="region of interest" description="Disordered" evidence="1">
    <location>
        <begin position="48"/>
        <end position="72"/>
    </location>
</feature>
<dbReference type="RefSeq" id="XP_005769150.1">
    <property type="nucleotide sequence ID" value="XM_005769093.1"/>
</dbReference>
<proteinExistence type="predicted"/>
<keyword evidence="3" id="KW-1185">Reference proteome</keyword>
<dbReference type="KEGG" id="ehx:EMIHUDRAFT_356316"/>
<dbReference type="GeneID" id="17285752"/>
<dbReference type="GeneID" id="17262870"/>
<dbReference type="EnsemblProtists" id="EOD16721">
    <property type="protein sequence ID" value="EOD16721"/>
    <property type="gene ID" value="EMIHUDRAFT_370195"/>
</dbReference>
<evidence type="ECO:0000313" key="2">
    <source>
        <dbReference type="EnsemblProtists" id="EOD11715"/>
    </source>
</evidence>
<dbReference type="PaxDb" id="2903-EOD11715"/>
<dbReference type="GeneID" id="17263039"/>
<evidence type="ECO:0000313" key="3">
    <source>
        <dbReference type="Proteomes" id="UP000013827"/>
    </source>
</evidence>
<name>A0A0D3IKD0_EMIH1</name>
<evidence type="ECO:0000256" key="1">
    <source>
        <dbReference type="SAM" id="MobiDB-lite"/>
    </source>
</evidence>
<dbReference type="KEGG" id="ehx:EMIHUDRAFT_356059"/>
<dbReference type="EnsemblProtists" id="EOD15609">
    <property type="protein sequence ID" value="EOD15609"/>
    <property type="gene ID" value="EMIHUDRAFT_356332"/>
</dbReference>
<dbReference type="RefSeq" id="XP_005764144.1">
    <property type="nucleotide sequence ID" value="XM_005764087.1"/>
</dbReference>
<dbReference type="RefSeq" id="XP_005768038.1">
    <property type="nucleotide sequence ID" value="XM_005767981.1"/>
</dbReference>
<dbReference type="EnsemblProtists" id="EOD16879">
    <property type="protein sequence ID" value="EOD16879"/>
    <property type="gene ID" value="EMIHUDRAFT_356059"/>
</dbReference>
<dbReference type="GeneID" id="17261870"/>
<dbReference type="KEGG" id="ehx:EMIHUDRAFT_356332"/>
<dbReference type="RefSeq" id="XP_005769308.1">
    <property type="nucleotide sequence ID" value="XM_005769251.1"/>
</dbReference>
<dbReference type="Proteomes" id="UP000013827">
    <property type="component" value="Unassembled WGS sequence"/>
</dbReference>
<dbReference type="KEGG" id="ehx:EMIHUDRAFT_371449"/>
<dbReference type="HOGENOM" id="CLU_2730042_0_0_1"/>
<accession>A0A0D3IKD0</accession>
<dbReference type="AlphaFoldDB" id="A0A0D3IKD0"/>
<dbReference type="GeneID" id="17257869"/>
<dbReference type="EnsemblProtists" id="EOD16056">
    <property type="protein sequence ID" value="EOD16056"/>
    <property type="gene ID" value="EMIHUDRAFT_356316"/>
</dbReference>
<dbReference type="EnsemblProtists" id="EOD11715">
    <property type="protein sequence ID" value="EOD11715"/>
    <property type="gene ID" value="EMIHUDRAFT_371449"/>
</dbReference>
<reference evidence="3" key="1">
    <citation type="journal article" date="2013" name="Nature">
        <title>Pan genome of the phytoplankton Emiliania underpins its global distribution.</title>
        <authorList>
            <person name="Read B.A."/>
            <person name="Kegel J."/>
            <person name="Klute M.J."/>
            <person name="Kuo A."/>
            <person name="Lefebvre S.C."/>
            <person name="Maumus F."/>
            <person name="Mayer C."/>
            <person name="Miller J."/>
            <person name="Monier A."/>
            <person name="Salamov A."/>
            <person name="Young J."/>
            <person name="Aguilar M."/>
            <person name="Claverie J.M."/>
            <person name="Frickenhaus S."/>
            <person name="Gonzalez K."/>
            <person name="Herman E.K."/>
            <person name="Lin Y.C."/>
            <person name="Napier J."/>
            <person name="Ogata H."/>
            <person name="Sarno A.F."/>
            <person name="Shmutz J."/>
            <person name="Schroeder D."/>
            <person name="de Vargas C."/>
            <person name="Verret F."/>
            <person name="von Dassow P."/>
            <person name="Valentin K."/>
            <person name="Van de Peer Y."/>
            <person name="Wheeler G."/>
            <person name="Dacks J.B."/>
            <person name="Delwiche C.F."/>
            <person name="Dyhrman S.T."/>
            <person name="Glockner G."/>
            <person name="John U."/>
            <person name="Richards T."/>
            <person name="Worden A.Z."/>
            <person name="Zhang X."/>
            <person name="Grigoriev I.V."/>
            <person name="Allen A.E."/>
            <person name="Bidle K."/>
            <person name="Borodovsky M."/>
            <person name="Bowler C."/>
            <person name="Brownlee C."/>
            <person name="Cock J.M."/>
            <person name="Elias M."/>
            <person name="Gladyshev V.N."/>
            <person name="Groth M."/>
            <person name="Guda C."/>
            <person name="Hadaegh A."/>
            <person name="Iglesias-Rodriguez M.D."/>
            <person name="Jenkins J."/>
            <person name="Jones B.M."/>
            <person name="Lawson T."/>
            <person name="Leese F."/>
            <person name="Lindquist E."/>
            <person name="Lobanov A."/>
            <person name="Lomsadze A."/>
            <person name="Malik S.B."/>
            <person name="Marsh M.E."/>
            <person name="Mackinder L."/>
            <person name="Mock T."/>
            <person name="Mueller-Roeber B."/>
            <person name="Pagarete A."/>
            <person name="Parker M."/>
            <person name="Probert I."/>
            <person name="Quesneville H."/>
            <person name="Raines C."/>
            <person name="Rensing S.A."/>
            <person name="Riano-Pachon D.M."/>
            <person name="Richier S."/>
            <person name="Rokitta S."/>
            <person name="Shiraiwa Y."/>
            <person name="Soanes D.M."/>
            <person name="van der Giezen M."/>
            <person name="Wahlund T.M."/>
            <person name="Williams B."/>
            <person name="Wilson W."/>
            <person name="Wolfe G."/>
            <person name="Wurch L.L."/>
        </authorList>
    </citation>
    <scope>NUCLEOTIDE SEQUENCE</scope>
</reference>
<sequence length="72" mass="7859">RVSGQMGPILSLGGAPVASRRLLDEGRTPLRRRRLNFDPAAYLLRVASRLRPSHAPTRPPGPACPTHPSRRA</sequence>
<protein>
    <submittedName>
        <fullName evidence="2">Uncharacterized protein</fullName>
    </submittedName>
</protein>
<reference evidence="2" key="2">
    <citation type="submission" date="2024-10" db="UniProtKB">
        <authorList>
            <consortium name="EnsemblProtists"/>
        </authorList>
    </citation>
    <scope>IDENTIFICATION</scope>
</reference>